<dbReference type="GO" id="GO:0016887">
    <property type="term" value="F:ATP hydrolysis activity"/>
    <property type="evidence" value="ECO:0007669"/>
    <property type="project" value="TreeGrafter"/>
</dbReference>
<name>A0A1G1Y0J4_9BACT</name>
<dbReference type="STRING" id="1797533.A2731_02130"/>
<sequence>FGDARALATAGKMEEVVKSAPVSKMVLVIIRHAIDGRSSDIHIEPTGKETKVRYRIDGMLRTSLILPKYIHAAIVARIKVLANLKLDETRKPQDGRIRLTIENRDIDFRVSTLPLYEGEKVVIRILDTSEAIPSLGNLGFNDIHIGIIKRGIQRPHGLFLLTGPTGSGKTTTLYTVLNLLNQEGVNIITLEDPVEYYISGINQSQINTEVGYTFASGLRAILRQDPNIIMLGEIRDEETTELVVHASLTGHMVLSTLHTNSAIGAVPRLIDLGAEPFLLSSVLNLVIAQRLARKICPDCKKEFDINPVLLKKVKSQLADIPEEYLKGIDKSKLTFWKGQGCAHCGNLGYRGRIAAGEIIEINAVLSDIISRGGKTEEIKAELKSQKFITLTQDCLIKALKGLTTLDEVIRVSQL</sequence>
<dbReference type="InterPro" id="IPR001482">
    <property type="entry name" value="T2SS/T4SS_dom"/>
</dbReference>
<gene>
    <name evidence="5" type="ORF">A2731_02130</name>
</gene>
<dbReference type="Pfam" id="PF00437">
    <property type="entry name" value="T2SSE"/>
    <property type="match status" value="1"/>
</dbReference>
<dbReference type="GO" id="GO:0005886">
    <property type="term" value="C:plasma membrane"/>
    <property type="evidence" value="ECO:0007669"/>
    <property type="project" value="TreeGrafter"/>
</dbReference>
<dbReference type="Gene3D" id="3.30.450.90">
    <property type="match status" value="1"/>
</dbReference>
<feature type="domain" description="AAA+ ATPase" evidence="4">
    <location>
        <begin position="155"/>
        <end position="276"/>
    </location>
</feature>
<dbReference type="InterPro" id="IPR027417">
    <property type="entry name" value="P-loop_NTPase"/>
</dbReference>
<protein>
    <recommendedName>
        <fullName evidence="4">AAA+ ATPase domain-containing protein</fullName>
    </recommendedName>
</protein>
<comment type="similarity">
    <text evidence="1">Belongs to the GSP E family.</text>
</comment>
<evidence type="ECO:0000256" key="2">
    <source>
        <dbReference type="ARBA" id="ARBA00022741"/>
    </source>
</evidence>
<evidence type="ECO:0000259" key="4">
    <source>
        <dbReference type="SMART" id="SM00382"/>
    </source>
</evidence>
<dbReference type="SMART" id="SM00382">
    <property type="entry name" value="AAA"/>
    <property type="match status" value="1"/>
</dbReference>
<dbReference type="InterPro" id="IPR003593">
    <property type="entry name" value="AAA+_ATPase"/>
</dbReference>
<dbReference type="PANTHER" id="PTHR30258">
    <property type="entry name" value="TYPE II SECRETION SYSTEM PROTEIN GSPE-RELATED"/>
    <property type="match status" value="1"/>
</dbReference>
<dbReference type="GO" id="GO:0005524">
    <property type="term" value="F:ATP binding"/>
    <property type="evidence" value="ECO:0007669"/>
    <property type="project" value="UniProtKB-KW"/>
</dbReference>
<comment type="caution">
    <text evidence="5">The sequence shown here is derived from an EMBL/GenBank/DDBJ whole genome shotgun (WGS) entry which is preliminary data.</text>
</comment>
<accession>A0A1G1Y0J4</accession>
<dbReference type="EMBL" id="MHIC01000011">
    <property type="protein sequence ID" value="OGY45714.1"/>
    <property type="molecule type" value="Genomic_DNA"/>
</dbReference>
<proteinExistence type="inferred from homology"/>
<organism evidence="5 6">
    <name type="scientific">Candidatus Buchananbacteria bacterium RIFCSPHIGHO2_01_FULL_39_8</name>
    <dbReference type="NCBI Taxonomy" id="1797533"/>
    <lineage>
        <taxon>Bacteria</taxon>
        <taxon>Candidatus Buchananiibacteriota</taxon>
    </lineage>
</organism>
<dbReference type="SUPFAM" id="SSF52540">
    <property type="entry name" value="P-loop containing nucleoside triphosphate hydrolases"/>
    <property type="match status" value="1"/>
</dbReference>
<feature type="non-terminal residue" evidence="5">
    <location>
        <position position="1"/>
    </location>
</feature>
<dbReference type="Proteomes" id="UP000176241">
    <property type="component" value="Unassembled WGS sequence"/>
</dbReference>
<evidence type="ECO:0000313" key="5">
    <source>
        <dbReference type="EMBL" id="OGY45714.1"/>
    </source>
</evidence>
<dbReference type="CDD" id="cd01129">
    <property type="entry name" value="PulE-GspE-like"/>
    <property type="match status" value="1"/>
</dbReference>
<dbReference type="PANTHER" id="PTHR30258:SF1">
    <property type="entry name" value="PROTEIN TRANSPORT PROTEIN HOFB HOMOLOG"/>
    <property type="match status" value="1"/>
</dbReference>
<evidence type="ECO:0000313" key="6">
    <source>
        <dbReference type="Proteomes" id="UP000176241"/>
    </source>
</evidence>
<dbReference type="Gene3D" id="3.40.50.300">
    <property type="entry name" value="P-loop containing nucleotide triphosphate hydrolases"/>
    <property type="match status" value="1"/>
</dbReference>
<reference evidence="5 6" key="1">
    <citation type="journal article" date="2016" name="Nat. Commun.">
        <title>Thousands of microbial genomes shed light on interconnected biogeochemical processes in an aquifer system.</title>
        <authorList>
            <person name="Anantharaman K."/>
            <person name="Brown C.T."/>
            <person name="Hug L.A."/>
            <person name="Sharon I."/>
            <person name="Castelle C.J."/>
            <person name="Probst A.J."/>
            <person name="Thomas B.C."/>
            <person name="Singh A."/>
            <person name="Wilkins M.J."/>
            <person name="Karaoz U."/>
            <person name="Brodie E.L."/>
            <person name="Williams K.H."/>
            <person name="Hubbard S.S."/>
            <person name="Banfield J.F."/>
        </authorList>
    </citation>
    <scope>NUCLEOTIDE SEQUENCE [LARGE SCALE GENOMIC DNA]</scope>
</reference>
<dbReference type="AlphaFoldDB" id="A0A1G1Y0J4"/>
<keyword evidence="2" id="KW-0547">Nucleotide-binding</keyword>
<evidence type="ECO:0000256" key="3">
    <source>
        <dbReference type="ARBA" id="ARBA00022840"/>
    </source>
</evidence>
<keyword evidence="3" id="KW-0067">ATP-binding</keyword>
<evidence type="ECO:0000256" key="1">
    <source>
        <dbReference type="ARBA" id="ARBA00006611"/>
    </source>
</evidence>